<dbReference type="AlphaFoldDB" id="A0A1F8GE61"/>
<accession>A0A1F8GE61</accession>
<protein>
    <recommendedName>
        <fullName evidence="3">Serine protease</fullName>
    </recommendedName>
</protein>
<reference evidence="1 2" key="1">
    <citation type="journal article" date="2016" name="Nat. Commun.">
        <title>Thousands of microbial genomes shed light on interconnected biogeochemical processes in an aquifer system.</title>
        <authorList>
            <person name="Anantharaman K."/>
            <person name="Brown C.T."/>
            <person name="Hug L.A."/>
            <person name="Sharon I."/>
            <person name="Castelle C.J."/>
            <person name="Probst A.J."/>
            <person name="Thomas B.C."/>
            <person name="Singh A."/>
            <person name="Wilkins M.J."/>
            <person name="Karaoz U."/>
            <person name="Brodie E.L."/>
            <person name="Williams K.H."/>
            <person name="Hubbard S.S."/>
            <person name="Banfield J.F."/>
        </authorList>
    </citation>
    <scope>NUCLEOTIDE SEQUENCE [LARGE SCALE GENOMIC DNA]</scope>
</reference>
<organism evidence="1 2">
    <name type="scientific">Candidatus Yanofskybacteria bacterium RIFCSPLOWO2_01_FULL_42_49</name>
    <dbReference type="NCBI Taxonomy" id="1802694"/>
    <lineage>
        <taxon>Bacteria</taxon>
        <taxon>Candidatus Yanofskyibacteriota</taxon>
    </lineage>
</organism>
<dbReference type="EMBL" id="MGKI01000001">
    <property type="protein sequence ID" value="OGN23571.1"/>
    <property type="molecule type" value="Genomic_DNA"/>
</dbReference>
<dbReference type="InterPro" id="IPR009003">
    <property type="entry name" value="Peptidase_S1_PA"/>
</dbReference>
<dbReference type="Pfam" id="PF13365">
    <property type="entry name" value="Trypsin_2"/>
    <property type="match status" value="1"/>
</dbReference>
<dbReference type="Gene3D" id="2.40.10.10">
    <property type="entry name" value="Trypsin-like serine proteases"/>
    <property type="match status" value="2"/>
</dbReference>
<comment type="caution">
    <text evidence="1">The sequence shown here is derived from an EMBL/GenBank/DDBJ whole genome shotgun (WGS) entry which is preliminary data.</text>
</comment>
<evidence type="ECO:0000313" key="1">
    <source>
        <dbReference type="EMBL" id="OGN23571.1"/>
    </source>
</evidence>
<dbReference type="STRING" id="1802694.A2918_00665"/>
<gene>
    <name evidence="1" type="ORF">A2918_00665</name>
</gene>
<sequence length="240" mass="26214">MNYIKIMLIGFLGGVAAWFFILSVPGSNSIAFNFIKGDLVGFLGSTPAPTPTPIVSPDFWEKITSDHALSTVAVQSFKDGKVTKEGSGMIVSSDGLIVTTFDLIFGVDVIQVFYQDKILRGQLVKFDSFKNLALIKSGAADVDVARFDRNYQFQPGQDIIVSGKVIELLHSNAFAQRGMVSYILSKDVILNTEAKYFLSGSKVIDNSGVVIGMAYLRNGMVHLVKAEAVDDFIKSYFESI</sequence>
<dbReference type="InterPro" id="IPR043504">
    <property type="entry name" value="Peptidase_S1_PA_chymotrypsin"/>
</dbReference>
<proteinExistence type="predicted"/>
<evidence type="ECO:0008006" key="3">
    <source>
        <dbReference type="Google" id="ProtNLM"/>
    </source>
</evidence>
<dbReference type="Proteomes" id="UP000178227">
    <property type="component" value="Unassembled WGS sequence"/>
</dbReference>
<evidence type="ECO:0000313" key="2">
    <source>
        <dbReference type="Proteomes" id="UP000178227"/>
    </source>
</evidence>
<dbReference type="SUPFAM" id="SSF50494">
    <property type="entry name" value="Trypsin-like serine proteases"/>
    <property type="match status" value="1"/>
</dbReference>
<name>A0A1F8GE61_9BACT</name>